<keyword evidence="6 8" id="KW-0472">Membrane</keyword>
<dbReference type="PANTHER" id="PTHR38686">
    <property type="entry name" value="APOLIPOPROTEIN N-ACYLTRANSFERASE"/>
    <property type="match status" value="1"/>
</dbReference>
<dbReference type="InterPro" id="IPR045378">
    <property type="entry name" value="LNT_N"/>
</dbReference>
<organism evidence="10 11">
    <name type="scientific">Amycolatopsis magusensis</name>
    <dbReference type="NCBI Taxonomy" id="882444"/>
    <lineage>
        <taxon>Bacteria</taxon>
        <taxon>Bacillati</taxon>
        <taxon>Actinomycetota</taxon>
        <taxon>Actinomycetes</taxon>
        <taxon>Pseudonocardiales</taxon>
        <taxon>Pseudonocardiaceae</taxon>
        <taxon>Amycolatopsis</taxon>
    </lineage>
</organism>
<dbReference type="Proteomes" id="UP000741013">
    <property type="component" value="Unassembled WGS sequence"/>
</dbReference>
<evidence type="ECO:0000313" key="10">
    <source>
        <dbReference type="EMBL" id="MBP2178599.1"/>
    </source>
</evidence>
<evidence type="ECO:0000256" key="1">
    <source>
        <dbReference type="ARBA" id="ARBA00004651"/>
    </source>
</evidence>
<evidence type="ECO:0000256" key="6">
    <source>
        <dbReference type="ARBA" id="ARBA00023136"/>
    </source>
</evidence>
<evidence type="ECO:0000313" key="11">
    <source>
        <dbReference type="Proteomes" id="UP000741013"/>
    </source>
</evidence>
<feature type="transmembrane region" description="Helical" evidence="8">
    <location>
        <begin position="45"/>
        <end position="67"/>
    </location>
</feature>
<evidence type="ECO:0000256" key="7">
    <source>
        <dbReference type="ARBA" id="ARBA00023315"/>
    </source>
</evidence>
<evidence type="ECO:0000256" key="3">
    <source>
        <dbReference type="ARBA" id="ARBA00022679"/>
    </source>
</evidence>
<dbReference type="InterPro" id="IPR003010">
    <property type="entry name" value="C-N_Hydrolase"/>
</dbReference>
<feature type="transmembrane region" description="Helical" evidence="8">
    <location>
        <begin position="99"/>
        <end position="120"/>
    </location>
</feature>
<feature type="domain" description="CN hydrolase" evidence="9">
    <location>
        <begin position="228"/>
        <end position="450"/>
    </location>
</feature>
<feature type="transmembrane region" description="Helical" evidence="8">
    <location>
        <begin position="140"/>
        <end position="164"/>
    </location>
</feature>
<feature type="transmembrane region" description="Helical" evidence="8">
    <location>
        <begin position="73"/>
        <end position="92"/>
    </location>
</feature>
<sequence>MTESKWLWWSGVALLVLTVHTNWASPLAAWLFAIPLLLFTARRGLLKVLGALAIGMVVWLAATSLLFVPQALLAFAALTLLQWLAFVAHRLLTPRLPGFLGTLVFPTVLAAAEYLFPVLIRFGDYGALGSTQHANLPLLQLASVTGVYGITFLIGWFASTAVWAWETRNARKFVVYGVVLAAVFAAGGARLVFFAPTEQSVRVAAVSPTRAADQRSSAAQSTMDLKYWRAADVVAADPRATSAAFAPVTDDLLEQTRTQARAGAKIVLWPETHARVLERDHRDLLDRTAVIARETGAYVNIAYALYTGEAPNIRNVSTMITPDGQVAWTYDKSEPTPMEPMTPGPGELPTVDTPYGRIAGAICYDADFPHLMRQAADKGADLLLVPANDWAEFSELHAEKAVFRNVEYGYSMLRDSAHGLSTAVDAQGRVLAETDWFRTDQQTLVANLPLQPRTATVYSSIGDVFAWLCLAGSLALTAAALRRSPAAVGAPTQVSNSAS</sequence>
<keyword evidence="7 10" id="KW-0012">Acyltransferase</keyword>
<evidence type="ECO:0000256" key="4">
    <source>
        <dbReference type="ARBA" id="ARBA00022692"/>
    </source>
</evidence>
<reference evidence="10 11" key="1">
    <citation type="submission" date="2021-03" db="EMBL/GenBank/DDBJ databases">
        <title>Sequencing the genomes of 1000 actinobacteria strains.</title>
        <authorList>
            <person name="Klenk H.-P."/>
        </authorList>
    </citation>
    <scope>NUCLEOTIDE SEQUENCE [LARGE SCALE GENOMIC DNA]</scope>
    <source>
        <strain evidence="10 11">DSM 45510</strain>
    </source>
</reference>
<comment type="caution">
    <text evidence="10">The sequence shown here is derived from an EMBL/GenBank/DDBJ whole genome shotgun (WGS) entry which is preliminary data.</text>
</comment>
<proteinExistence type="predicted"/>
<keyword evidence="4 8" id="KW-0812">Transmembrane</keyword>
<feature type="transmembrane region" description="Helical" evidence="8">
    <location>
        <begin position="173"/>
        <end position="193"/>
    </location>
</feature>
<dbReference type="PROSITE" id="PS50263">
    <property type="entry name" value="CN_HYDROLASE"/>
    <property type="match status" value="1"/>
</dbReference>
<dbReference type="PANTHER" id="PTHR38686:SF1">
    <property type="entry name" value="APOLIPOPROTEIN N-ACYLTRANSFERASE"/>
    <property type="match status" value="1"/>
</dbReference>
<keyword evidence="11" id="KW-1185">Reference proteome</keyword>
<dbReference type="EMBL" id="JAGGMS010000001">
    <property type="protein sequence ID" value="MBP2178599.1"/>
    <property type="molecule type" value="Genomic_DNA"/>
</dbReference>
<evidence type="ECO:0000256" key="2">
    <source>
        <dbReference type="ARBA" id="ARBA00022475"/>
    </source>
</evidence>
<dbReference type="Gene3D" id="3.60.110.10">
    <property type="entry name" value="Carbon-nitrogen hydrolase"/>
    <property type="match status" value="1"/>
</dbReference>
<dbReference type="EC" id="2.3.1.-" evidence="10"/>
<evidence type="ECO:0000259" key="9">
    <source>
        <dbReference type="PROSITE" id="PS50263"/>
    </source>
</evidence>
<comment type="subcellular location">
    <subcellularLocation>
        <location evidence="1">Cell membrane</location>
        <topology evidence="1">Multi-pass membrane protein</topology>
    </subcellularLocation>
</comment>
<keyword evidence="2" id="KW-1003">Cell membrane</keyword>
<protein>
    <submittedName>
        <fullName evidence="10">Apolipoprotein N-acyltransferase</fullName>
        <ecNumber evidence="10">2.3.1.-</ecNumber>
    </submittedName>
</protein>
<dbReference type="RefSeq" id="WP_209662237.1">
    <property type="nucleotide sequence ID" value="NZ_JAGGMS010000001.1"/>
</dbReference>
<feature type="transmembrane region" description="Helical" evidence="8">
    <location>
        <begin position="6"/>
        <end position="33"/>
    </location>
</feature>
<evidence type="ECO:0000256" key="5">
    <source>
        <dbReference type="ARBA" id="ARBA00022989"/>
    </source>
</evidence>
<dbReference type="Pfam" id="PF20154">
    <property type="entry name" value="LNT_N"/>
    <property type="match status" value="1"/>
</dbReference>
<evidence type="ECO:0000256" key="8">
    <source>
        <dbReference type="SAM" id="Phobius"/>
    </source>
</evidence>
<keyword evidence="5 8" id="KW-1133">Transmembrane helix</keyword>
<gene>
    <name evidence="10" type="ORF">JOM49_000125</name>
</gene>
<name>A0ABS4PI86_9PSEU</name>
<dbReference type="Pfam" id="PF00795">
    <property type="entry name" value="CN_hydrolase"/>
    <property type="match status" value="1"/>
</dbReference>
<dbReference type="SUPFAM" id="SSF56317">
    <property type="entry name" value="Carbon-nitrogen hydrolase"/>
    <property type="match status" value="1"/>
</dbReference>
<dbReference type="GO" id="GO:0016746">
    <property type="term" value="F:acyltransferase activity"/>
    <property type="evidence" value="ECO:0007669"/>
    <property type="project" value="UniProtKB-KW"/>
</dbReference>
<dbReference type="InterPro" id="IPR036526">
    <property type="entry name" value="C-N_Hydrolase_sf"/>
</dbReference>
<accession>A0ABS4PI86</accession>
<dbReference type="InterPro" id="IPR004563">
    <property type="entry name" value="Apolipo_AcylTrfase"/>
</dbReference>
<keyword evidence="3 10" id="KW-0808">Transferase</keyword>